<comment type="caution">
    <text evidence="2">The sequence shown here is derived from an EMBL/GenBank/DDBJ whole genome shotgun (WGS) entry which is preliminary data.</text>
</comment>
<organism evidence="2 3">
    <name type="scientific">Araneus ventricosus</name>
    <name type="common">Orbweaver spider</name>
    <name type="synonym">Epeira ventricosa</name>
    <dbReference type="NCBI Taxonomy" id="182803"/>
    <lineage>
        <taxon>Eukaryota</taxon>
        <taxon>Metazoa</taxon>
        <taxon>Ecdysozoa</taxon>
        <taxon>Arthropoda</taxon>
        <taxon>Chelicerata</taxon>
        <taxon>Arachnida</taxon>
        <taxon>Araneae</taxon>
        <taxon>Araneomorphae</taxon>
        <taxon>Entelegynae</taxon>
        <taxon>Araneoidea</taxon>
        <taxon>Araneidae</taxon>
        <taxon>Araneus</taxon>
    </lineage>
</organism>
<dbReference type="EMBL" id="BGPR01009829">
    <property type="protein sequence ID" value="GBN42568.1"/>
    <property type="molecule type" value="Genomic_DNA"/>
</dbReference>
<evidence type="ECO:0000256" key="1">
    <source>
        <dbReference type="SAM" id="MobiDB-lite"/>
    </source>
</evidence>
<evidence type="ECO:0000313" key="2">
    <source>
        <dbReference type="EMBL" id="GBN42568.1"/>
    </source>
</evidence>
<dbReference type="AlphaFoldDB" id="A0A4Y2NSP2"/>
<protein>
    <submittedName>
        <fullName evidence="2">Uncharacterized protein</fullName>
    </submittedName>
</protein>
<name>A0A4Y2NSP2_ARAVE</name>
<reference evidence="2 3" key="1">
    <citation type="journal article" date="2019" name="Sci. Rep.">
        <title>Orb-weaving spider Araneus ventricosus genome elucidates the spidroin gene catalogue.</title>
        <authorList>
            <person name="Kono N."/>
            <person name="Nakamura H."/>
            <person name="Ohtoshi R."/>
            <person name="Moran D.A.P."/>
            <person name="Shinohara A."/>
            <person name="Yoshida Y."/>
            <person name="Fujiwara M."/>
            <person name="Mori M."/>
            <person name="Tomita M."/>
            <person name="Arakawa K."/>
        </authorList>
    </citation>
    <scope>NUCLEOTIDE SEQUENCE [LARGE SCALE GENOMIC DNA]</scope>
</reference>
<sequence>MIAEATVSSTEAEATVSSTEAEATVSSTKVEVLVGIIGPRPDTYRRRHVLSLEKGPGAPPISIPPEEASSCLLIRQPLIGVLAVLLLPRG</sequence>
<feature type="region of interest" description="Disordered" evidence="1">
    <location>
        <begin position="1"/>
        <end position="21"/>
    </location>
</feature>
<keyword evidence="3" id="KW-1185">Reference proteome</keyword>
<evidence type="ECO:0000313" key="3">
    <source>
        <dbReference type="Proteomes" id="UP000499080"/>
    </source>
</evidence>
<proteinExistence type="predicted"/>
<dbReference type="Proteomes" id="UP000499080">
    <property type="component" value="Unassembled WGS sequence"/>
</dbReference>
<gene>
    <name evidence="2" type="ORF">AVEN_221811_1</name>
</gene>
<accession>A0A4Y2NSP2</accession>